<accession>A0A645H6G3</accession>
<dbReference type="AlphaFoldDB" id="A0A645H6G3"/>
<reference evidence="1" key="1">
    <citation type="submission" date="2019-08" db="EMBL/GenBank/DDBJ databases">
        <authorList>
            <person name="Kucharzyk K."/>
            <person name="Murdoch R.W."/>
            <person name="Higgins S."/>
            <person name="Loffler F."/>
        </authorList>
    </citation>
    <scope>NUCLEOTIDE SEQUENCE</scope>
</reference>
<dbReference type="EMBL" id="VSSQ01082932">
    <property type="protein sequence ID" value="MPN31413.1"/>
    <property type="molecule type" value="Genomic_DNA"/>
</dbReference>
<name>A0A645H6G3_9ZZZZ</name>
<organism evidence="1">
    <name type="scientific">bioreactor metagenome</name>
    <dbReference type="NCBI Taxonomy" id="1076179"/>
    <lineage>
        <taxon>unclassified sequences</taxon>
        <taxon>metagenomes</taxon>
        <taxon>ecological metagenomes</taxon>
    </lineage>
</organism>
<protein>
    <submittedName>
        <fullName evidence="1">Uncharacterized protein</fullName>
    </submittedName>
</protein>
<proteinExistence type="predicted"/>
<gene>
    <name evidence="1" type="ORF">SDC9_178887</name>
</gene>
<comment type="caution">
    <text evidence="1">The sequence shown here is derived from an EMBL/GenBank/DDBJ whole genome shotgun (WGS) entry which is preliminary data.</text>
</comment>
<evidence type="ECO:0000313" key="1">
    <source>
        <dbReference type="EMBL" id="MPN31413.1"/>
    </source>
</evidence>
<sequence>MRFFNVLNQVINPVVIKPHTVDQTFCIDQTEQTRFIVTRLRAWRHGTNLNGTKSHRAERINALPVFIQSGSKPERIFKRQPHTGNRFCRYFLAHKRFKRCAGNAT</sequence>